<dbReference type="GO" id="GO:0006487">
    <property type="term" value="P:protein N-linked glycosylation"/>
    <property type="evidence" value="ECO:0007669"/>
    <property type="project" value="TreeGrafter"/>
</dbReference>
<evidence type="ECO:0000256" key="2">
    <source>
        <dbReference type="SAM" id="MobiDB-lite"/>
    </source>
</evidence>
<evidence type="ECO:0000313" key="5">
    <source>
        <dbReference type="Proteomes" id="UP000664169"/>
    </source>
</evidence>
<dbReference type="SUPFAM" id="SSF53448">
    <property type="entry name" value="Nucleotide-diphospho-sugar transferases"/>
    <property type="match status" value="1"/>
</dbReference>
<keyword evidence="3" id="KW-0732">Signal</keyword>
<accession>A0A8H3FBV7</accession>
<keyword evidence="5" id="KW-1185">Reference proteome</keyword>
<reference evidence="4" key="1">
    <citation type="submission" date="2021-03" db="EMBL/GenBank/DDBJ databases">
        <authorList>
            <person name="Tagirdzhanova G."/>
        </authorList>
    </citation>
    <scope>NUCLEOTIDE SEQUENCE</scope>
</reference>
<dbReference type="InterPro" id="IPR039367">
    <property type="entry name" value="Och1-like"/>
</dbReference>
<evidence type="ECO:0000313" key="4">
    <source>
        <dbReference type="EMBL" id="CAF9917931.1"/>
    </source>
</evidence>
<feature type="region of interest" description="Disordered" evidence="2">
    <location>
        <begin position="317"/>
        <end position="393"/>
    </location>
</feature>
<sequence>MAPIIAVMAIAVVVFLQVLFLAHNTPERSSVQPMFLPSSTINHEDIEAVLTTPRKPFPRKIWQTSKNGPANLDDLDKEAIQTWTKLNQKWRYEAITQYSAESYVKESFMDRPEIVETFIDLQDPILRADMIRYLVLLKDGGLYSDLDTKSLKPIEDWIPVQYQAETSVVIGVEYDRLKGDRWSDWTLDLQFTTWSILAKSGHPLLELTVQKVMRNLKDLAIQQGTTIAKVRASFDQVLDATGPAAFSRAVFEYLSHELGEQYTWDNVTDLKVPLLVSDVLILPITAFGCGQWHSNARGPEDSTALVQHLFKGSWKGDHRFQPVDAQSQEEETKRQKEQEEEIARQKIEAEEEARRLSEEERKHEEAARLELETAESDNQEAKVNDSPNEGIEF</sequence>
<gene>
    <name evidence="4" type="ORF">GOMPHAMPRED_001416</name>
</gene>
<dbReference type="Gene3D" id="3.90.550.20">
    <property type="match status" value="1"/>
</dbReference>
<comment type="caution">
    <text evidence="4">The sequence shown here is derived from an EMBL/GenBank/DDBJ whole genome shotgun (WGS) entry which is preliminary data.</text>
</comment>
<dbReference type="GO" id="GO:0000136">
    <property type="term" value="C:mannan polymerase complex"/>
    <property type="evidence" value="ECO:0007669"/>
    <property type="project" value="TreeGrafter"/>
</dbReference>
<dbReference type="GO" id="GO:0000009">
    <property type="term" value="F:alpha-1,6-mannosyltransferase activity"/>
    <property type="evidence" value="ECO:0007669"/>
    <property type="project" value="InterPro"/>
</dbReference>
<protein>
    <submittedName>
        <fullName evidence="4">Uncharacterized protein</fullName>
    </submittedName>
</protein>
<evidence type="ECO:0000256" key="1">
    <source>
        <dbReference type="ARBA" id="ARBA00009003"/>
    </source>
</evidence>
<dbReference type="EMBL" id="CAJPDQ010000012">
    <property type="protein sequence ID" value="CAF9917931.1"/>
    <property type="molecule type" value="Genomic_DNA"/>
</dbReference>
<dbReference type="InterPro" id="IPR029044">
    <property type="entry name" value="Nucleotide-diphossugar_trans"/>
</dbReference>
<dbReference type="PANTHER" id="PTHR31834">
    <property type="entry name" value="INITIATION-SPECIFIC ALPHA-1,6-MANNOSYLTRANSFERASE"/>
    <property type="match status" value="1"/>
</dbReference>
<feature type="signal peptide" evidence="3">
    <location>
        <begin position="1"/>
        <end position="24"/>
    </location>
</feature>
<evidence type="ECO:0000256" key="3">
    <source>
        <dbReference type="SAM" id="SignalP"/>
    </source>
</evidence>
<feature type="chain" id="PRO_5034840269" evidence="3">
    <location>
        <begin position="25"/>
        <end position="393"/>
    </location>
</feature>
<dbReference type="InterPro" id="IPR007577">
    <property type="entry name" value="GlycoTrfase_DXD_sugar-bd_CS"/>
</dbReference>
<dbReference type="PANTHER" id="PTHR31834:SF8">
    <property type="entry name" value="TRANSFERASE, PUTATIVE (AFU_ORTHOLOGUE AFUA_6G14040)-RELATED"/>
    <property type="match status" value="1"/>
</dbReference>
<dbReference type="AlphaFoldDB" id="A0A8H3FBV7"/>
<dbReference type="CDD" id="cd22249">
    <property type="entry name" value="UDM1_RNF168_RNF169-like"/>
    <property type="match status" value="1"/>
</dbReference>
<organism evidence="4 5">
    <name type="scientific">Gomphillus americanus</name>
    <dbReference type="NCBI Taxonomy" id="1940652"/>
    <lineage>
        <taxon>Eukaryota</taxon>
        <taxon>Fungi</taxon>
        <taxon>Dikarya</taxon>
        <taxon>Ascomycota</taxon>
        <taxon>Pezizomycotina</taxon>
        <taxon>Lecanoromycetes</taxon>
        <taxon>OSLEUM clade</taxon>
        <taxon>Ostropomycetidae</taxon>
        <taxon>Ostropales</taxon>
        <taxon>Graphidaceae</taxon>
        <taxon>Gomphilloideae</taxon>
        <taxon>Gomphillus</taxon>
    </lineage>
</organism>
<proteinExistence type="inferred from homology"/>
<dbReference type="Proteomes" id="UP000664169">
    <property type="component" value="Unassembled WGS sequence"/>
</dbReference>
<name>A0A8H3FBV7_9LECA</name>
<feature type="compositionally biased region" description="Basic and acidic residues" evidence="2">
    <location>
        <begin position="330"/>
        <end position="371"/>
    </location>
</feature>
<dbReference type="Pfam" id="PF04488">
    <property type="entry name" value="Gly_transf_sug"/>
    <property type="match status" value="1"/>
</dbReference>
<dbReference type="OrthoDB" id="409543at2759"/>
<comment type="similarity">
    <text evidence="1">Belongs to the glycosyltransferase 32 family.</text>
</comment>